<feature type="region of interest" description="Disordered" evidence="1">
    <location>
        <begin position="1"/>
        <end position="68"/>
    </location>
</feature>
<organism evidence="2 3">
    <name type="scientific">Setaria viridis</name>
    <name type="common">Green bristlegrass</name>
    <name type="synonym">Setaria italica subsp. viridis</name>
    <dbReference type="NCBI Taxonomy" id="4556"/>
    <lineage>
        <taxon>Eukaryota</taxon>
        <taxon>Viridiplantae</taxon>
        <taxon>Streptophyta</taxon>
        <taxon>Embryophyta</taxon>
        <taxon>Tracheophyta</taxon>
        <taxon>Spermatophyta</taxon>
        <taxon>Magnoliopsida</taxon>
        <taxon>Liliopsida</taxon>
        <taxon>Poales</taxon>
        <taxon>Poaceae</taxon>
        <taxon>PACMAD clade</taxon>
        <taxon>Panicoideae</taxon>
        <taxon>Panicodae</taxon>
        <taxon>Paniceae</taxon>
        <taxon>Cenchrinae</taxon>
        <taxon>Setaria</taxon>
    </lineage>
</organism>
<reference evidence="2" key="1">
    <citation type="submission" date="2019-03" db="EMBL/GenBank/DDBJ databases">
        <title>WGS assembly of Setaria viridis.</title>
        <authorList>
            <person name="Huang P."/>
            <person name="Jenkins J."/>
            <person name="Grimwood J."/>
            <person name="Barry K."/>
            <person name="Healey A."/>
            <person name="Mamidi S."/>
            <person name="Sreedasyam A."/>
            <person name="Shu S."/>
            <person name="Feldman M."/>
            <person name="Wu J."/>
            <person name="Yu Y."/>
            <person name="Chen C."/>
            <person name="Johnson J."/>
            <person name="Rokhsar D."/>
            <person name="Baxter I."/>
            <person name="Schmutz J."/>
            <person name="Brutnell T."/>
            <person name="Kellogg E."/>
        </authorList>
    </citation>
    <scope>NUCLEOTIDE SEQUENCE [LARGE SCALE GENOMIC DNA]</scope>
</reference>
<accession>A0A4U6UU30</accession>
<keyword evidence="3" id="KW-1185">Reference proteome</keyword>
<evidence type="ECO:0000313" key="3">
    <source>
        <dbReference type="Proteomes" id="UP000298652"/>
    </source>
</evidence>
<feature type="region of interest" description="Disordered" evidence="1">
    <location>
        <begin position="126"/>
        <end position="146"/>
    </location>
</feature>
<protein>
    <submittedName>
        <fullName evidence="2">Uncharacterized protein</fullName>
    </submittedName>
</protein>
<gene>
    <name evidence="2" type="ORF">SEVIR_4G007801v2</name>
</gene>
<dbReference type="Proteomes" id="UP000298652">
    <property type="component" value="Chromosome 4"/>
</dbReference>
<proteinExistence type="predicted"/>
<dbReference type="EMBL" id="CM016555">
    <property type="protein sequence ID" value="TKW19242.1"/>
    <property type="molecule type" value="Genomic_DNA"/>
</dbReference>
<name>A0A4U6UU30_SETVI</name>
<dbReference type="Gramene" id="TKW19242">
    <property type="protein sequence ID" value="TKW19242"/>
    <property type="gene ID" value="SEVIR_4G007801v2"/>
</dbReference>
<evidence type="ECO:0000313" key="2">
    <source>
        <dbReference type="EMBL" id="TKW19242.1"/>
    </source>
</evidence>
<evidence type="ECO:0000256" key="1">
    <source>
        <dbReference type="SAM" id="MobiDB-lite"/>
    </source>
</evidence>
<dbReference type="AlphaFoldDB" id="A0A4U6UU30"/>
<feature type="compositionally biased region" description="Basic residues" evidence="1">
    <location>
        <begin position="34"/>
        <end position="47"/>
    </location>
</feature>
<sequence length="146" mass="15727">MRSQSPEFAPERPGEAAANDDGRGQGGSGGRQLRGVRKTAARMRRRPAAVGAWPAAETAGSRRRGRRSRRWAAALAGSGREATAALVCLRRVAAVAFAWPGPKAMATQRAGRDGKPWWWRYSCDDESGRRGRSGALRPSGVGVRSW</sequence>